<evidence type="ECO:0000313" key="3">
    <source>
        <dbReference type="Proteomes" id="UP000280668"/>
    </source>
</evidence>
<keyword evidence="2" id="KW-0269">Exonuclease</keyword>
<keyword evidence="2" id="KW-0378">Hydrolase</keyword>
<proteinExistence type="predicted"/>
<keyword evidence="2" id="KW-0255">Endonuclease</keyword>
<feature type="domain" description="Endonuclease/exonuclease/phosphatase" evidence="1">
    <location>
        <begin position="8"/>
        <end position="248"/>
    </location>
</feature>
<evidence type="ECO:0000313" key="2">
    <source>
        <dbReference type="EMBL" id="ROR72384.1"/>
    </source>
</evidence>
<dbReference type="InterPro" id="IPR005135">
    <property type="entry name" value="Endo/exonuclease/phosphatase"/>
</dbReference>
<dbReference type="EMBL" id="RKHK01000001">
    <property type="protein sequence ID" value="ROR72384.1"/>
    <property type="molecule type" value="Genomic_DNA"/>
</dbReference>
<dbReference type="Proteomes" id="UP000280668">
    <property type="component" value="Unassembled WGS sequence"/>
</dbReference>
<name>A0A3N2BBD1_9MICO</name>
<keyword evidence="2" id="KW-0540">Nuclease</keyword>
<reference evidence="2 3" key="1">
    <citation type="submission" date="2018-11" db="EMBL/GenBank/DDBJ databases">
        <title>Sequencing the genomes of 1000 actinobacteria strains.</title>
        <authorList>
            <person name="Klenk H.-P."/>
        </authorList>
    </citation>
    <scope>NUCLEOTIDE SEQUENCE [LARGE SCALE GENOMIC DNA]</scope>
    <source>
        <strain evidence="2 3">DSM 11294</strain>
    </source>
</reference>
<dbReference type="Pfam" id="PF03372">
    <property type="entry name" value="Exo_endo_phos"/>
    <property type="match status" value="1"/>
</dbReference>
<dbReference type="AlphaFoldDB" id="A0A3N2BBD1"/>
<comment type="caution">
    <text evidence="2">The sequence shown here is derived from an EMBL/GenBank/DDBJ whole genome shotgun (WGS) entry which is preliminary data.</text>
</comment>
<dbReference type="RefSeq" id="WP_123302953.1">
    <property type="nucleotide sequence ID" value="NZ_RKHK01000001.1"/>
</dbReference>
<organism evidence="2 3">
    <name type="scientific">Bogoriella caseilytica</name>
    <dbReference type="NCBI Taxonomy" id="56055"/>
    <lineage>
        <taxon>Bacteria</taxon>
        <taxon>Bacillati</taxon>
        <taxon>Actinomycetota</taxon>
        <taxon>Actinomycetes</taxon>
        <taxon>Micrococcales</taxon>
        <taxon>Bogoriellaceae</taxon>
        <taxon>Bogoriella</taxon>
    </lineage>
</organism>
<dbReference type="InterPro" id="IPR036691">
    <property type="entry name" value="Endo/exonu/phosph_ase_sf"/>
</dbReference>
<dbReference type="GO" id="GO:0004527">
    <property type="term" value="F:exonuclease activity"/>
    <property type="evidence" value="ECO:0007669"/>
    <property type="project" value="UniProtKB-KW"/>
</dbReference>
<evidence type="ECO:0000259" key="1">
    <source>
        <dbReference type="Pfam" id="PF03372"/>
    </source>
</evidence>
<protein>
    <submittedName>
        <fullName evidence="2">Endonuclease/exonuclease/phosphatase family metal-dependent hydrolase</fullName>
    </submittedName>
</protein>
<dbReference type="Gene3D" id="3.60.10.10">
    <property type="entry name" value="Endonuclease/exonuclease/phosphatase"/>
    <property type="match status" value="1"/>
</dbReference>
<accession>A0A3N2BBD1</accession>
<keyword evidence="3" id="KW-1185">Reference proteome</keyword>
<dbReference type="SUPFAM" id="SSF56219">
    <property type="entry name" value="DNase I-like"/>
    <property type="match status" value="1"/>
</dbReference>
<dbReference type="OrthoDB" id="155529at2"/>
<sequence length="260" mass="28875">MSFTVVDWNVNGFVRREQAALLGRLDWDIACLQEVTRESWADFRALADQGEVAFEYLPPLADGGPRYGCAVLVRAPARIEDFGLMADMPSPERAAVAKVTIEERGLWACSWAAPPGVTWGRAGKGRQVNRFAAWLRDRPGPAVIGIDRNAPKWERHDLPADEWWNKHEPLLYGPDRVHDLRDAYRDYLDANPAVAEGVRSERPDGPLTVTHLRGGVECRYDAIYASPELVVDHVDHLWDEARGAGSDHALVSATLGWGGS</sequence>
<dbReference type="GO" id="GO:0004519">
    <property type="term" value="F:endonuclease activity"/>
    <property type="evidence" value="ECO:0007669"/>
    <property type="project" value="UniProtKB-KW"/>
</dbReference>
<gene>
    <name evidence="2" type="ORF">EDD31_0735</name>
</gene>